<dbReference type="EC" id="2.1.1.211" evidence="10"/>
<organism evidence="12">
    <name type="scientific">Bracon brevicornis</name>
    <dbReference type="NCBI Taxonomy" id="1563983"/>
    <lineage>
        <taxon>Eukaryota</taxon>
        <taxon>Metazoa</taxon>
        <taxon>Ecdysozoa</taxon>
        <taxon>Arthropoda</taxon>
        <taxon>Hexapoda</taxon>
        <taxon>Insecta</taxon>
        <taxon>Pterygota</taxon>
        <taxon>Neoptera</taxon>
        <taxon>Endopterygota</taxon>
        <taxon>Hymenoptera</taxon>
        <taxon>Apocrita</taxon>
        <taxon>Ichneumonoidea</taxon>
        <taxon>Braconidae</taxon>
        <taxon>Braconinae</taxon>
        <taxon>Bracon</taxon>
    </lineage>
</organism>
<keyword evidence="4 10" id="KW-0489">Methyltransferase</keyword>
<comment type="function">
    <text evidence="10">Adenosyl-L-methionine (AdoMet)-dependent tRNA (uracil-O(2)-)-methyltransferase.</text>
</comment>
<keyword evidence="3 10" id="KW-0963">Cytoplasm</keyword>
<comment type="similarity">
    <text evidence="2 10">Belongs to the TRM44 family.</text>
</comment>
<comment type="catalytic activity">
    <reaction evidence="8 10">
        <text>uridine(44) in tRNA(Ser) + S-adenosyl-L-methionine = 2'-O-methyluridine(44) in tRNA(Ser) + S-adenosyl-L-homocysteine + H(+)</text>
        <dbReference type="Rhea" id="RHEA:43100"/>
        <dbReference type="Rhea" id="RHEA-COMP:10339"/>
        <dbReference type="Rhea" id="RHEA-COMP:10340"/>
        <dbReference type="ChEBI" id="CHEBI:15378"/>
        <dbReference type="ChEBI" id="CHEBI:57856"/>
        <dbReference type="ChEBI" id="CHEBI:59789"/>
        <dbReference type="ChEBI" id="CHEBI:65315"/>
        <dbReference type="ChEBI" id="CHEBI:74478"/>
        <dbReference type="EC" id="2.1.1.211"/>
    </reaction>
</comment>
<evidence type="ECO:0000256" key="5">
    <source>
        <dbReference type="ARBA" id="ARBA00022679"/>
    </source>
</evidence>
<dbReference type="InterPro" id="IPR011671">
    <property type="entry name" value="tRNA_uracil_MeTrfase"/>
</dbReference>
<evidence type="ECO:0000256" key="8">
    <source>
        <dbReference type="ARBA" id="ARBA00047957"/>
    </source>
</evidence>
<dbReference type="PANTHER" id="PTHR21210">
    <property type="entry name" value="TRNA (URACIL-O(2)-)-METHYLTRANSFERASE-RELATED"/>
    <property type="match status" value="1"/>
</dbReference>
<keyword evidence="9" id="KW-0862">Zinc</keyword>
<evidence type="ECO:0000256" key="4">
    <source>
        <dbReference type="ARBA" id="ARBA00022603"/>
    </source>
</evidence>
<keyword evidence="5 10" id="KW-0808">Transferase</keyword>
<evidence type="ECO:0000256" key="2">
    <source>
        <dbReference type="ARBA" id="ARBA00009056"/>
    </source>
</evidence>
<comment type="subcellular location">
    <subcellularLocation>
        <location evidence="1 10">Cytoplasm</location>
    </subcellularLocation>
</comment>
<evidence type="ECO:0000256" key="6">
    <source>
        <dbReference type="ARBA" id="ARBA00022691"/>
    </source>
</evidence>
<dbReference type="InterPro" id="IPR000571">
    <property type="entry name" value="Znf_CCCH"/>
</dbReference>
<reference evidence="12" key="1">
    <citation type="submission" date="2020-07" db="EMBL/GenBank/DDBJ databases">
        <authorList>
            <person name="Ferguson B K."/>
        </authorList>
    </citation>
    <scope>NUCLEOTIDE SEQUENCE</scope>
    <source>
        <strain evidence="12">L06</strain>
    </source>
</reference>
<evidence type="ECO:0000313" key="12">
    <source>
        <dbReference type="EMBL" id="CAD1575783.1"/>
    </source>
</evidence>
<evidence type="ECO:0000256" key="3">
    <source>
        <dbReference type="ARBA" id="ARBA00022490"/>
    </source>
</evidence>
<evidence type="ECO:0000256" key="1">
    <source>
        <dbReference type="ARBA" id="ARBA00004496"/>
    </source>
</evidence>
<dbReference type="GO" id="GO:0008270">
    <property type="term" value="F:zinc ion binding"/>
    <property type="evidence" value="ECO:0007669"/>
    <property type="project" value="UniProtKB-KW"/>
</dbReference>
<protein>
    <recommendedName>
        <fullName evidence="10">tRNA (uracil-O(2)-)-methyltransferase</fullName>
        <ecNumber evidence="10">2.1.1.211</ecNumber>
    </recommendedName>
</protein>
<keyword evidence="9" id="KW-0479">Metal-binding</keyword>
<keyword evidence="9" id="KW-0863">Zinc-finger</keyword>
<dbReference type="PANTHER" id="PTHR21210:SF0">
    <property type="entry name" value="TRNA (URACIL-O(2)-)-METHYLTRANSFERASE-RELATED"/>
    <property type="match status" value="1"/>
</dbReference>
<gene>
    <name evidence="12" type="ORF">BBRV_LOCUS106897</name>
</gene>
<evidence type="ECO:0000256" key="9">
    <source>
        <dbReference type="PROSITE-ProRule" id="PRU00723"/>
    </source>
</evidence>
<evidence type="ECO:0000259" key="11">
    <source>
        <dbReference type="PROSITE" id="PS50103"/>
    </source>
</evidence>
<evidence type="ECO:0000256" key="7">
    <source>
        <dbReference type="ARBA" id="ARBA00022694"/>
    </source>
</evidence>
<sequence length="481" mass="55093">MAISSKMNELLKDNTLNDSAINYLKEKLFTKLLKWIECDYKKDSIVEGSLNLVSAEKYTNLYNNLKKKYGVELVKKWPECTDPAKFVYEDVAIATYLILLWEDEREKLNIQFKQSFVDLGCGNGLLVHILTSEGYPGIGIDLRRRKIWDLFVESQLEERTIIPSSKSLFPETDWLIGNHSDELTPWIPVIAARSSYKCRFFLLPCCAHEFDGRKFQRDSAASSQYSEFLKYIKSVCEGCGFETKIDKLRIPSTKRICLVGCKRTYLESEIEAQDKKIDDIINARSLIPKKGANDGNNERNEELKSDDWAKDFKPRDLLEKVRNCTQINKNVINEIISLVSKQLLTKNRQIVVENENKKLESAERTWNAGGIVELSELAQIVPSDTLKELKSECGGLQTLLKNHSHIFQVINGAVQFKIPGAEMKMNKKKKGRKSNIVFKVKPCWFFNNHPDGCPLADEKCTFKHVKADEGICETNKNVNKL</sequence>
<dbReference type="AlphaFoldDB" id="A0A6V7LHT2"/>
<evidence type="ECO:0000256" key="10">
    <source>
        <dbReference type="RuleBase" id="RU368004"/>
    </source>
</evidence>
<dbReference type="GO" id="GO:0141101">
    <property type="term" value="F:tRNA(Ser) (uridine(44)-2'-O-)-methyltransferase activity"/>
    <property type="evidence" value="ECO:0007669"/>
    <property type="project" value="UniProtKB-EC"/>
</dbReference>
<dbReference type="GO" id="GO:0030488">
    <property type="term" value="P:tRNA methylation"/>
    <property type="evidence" value="ECO:0007669"/>
    <property type="project" value="UniProtKB-UniRule"/>
</dbReference>
<feature type="zinc finger region" description="C3H1-type" evidence="9">
    <location>
        <begin position="438"/>
        <end position="467"/>
    </location>
</feature>
<accession>A0A6V7LHT2</accession>
<keyword evidence="7 10" id="KW-0819">tRNA processing</keyword>
<proteinExistence type="inferred from homology"/>
<name>A0A6V7LHT2_9HYME</name>
<feature type="domain" description="C3H1-type" evidence="11">
    <location>
        <begin position="438"/>
        <end position="467"/>
    </location>
</feature>
<dbReference type="EMBL" id="CADCXW020000343">
    <property type="protein sequence ID" value="CAD1575783.1"/>
    <property type="molecule type" value="Genomic_DNA"/>
</dbReference>
<keyword evidence="6 10" id="KW-0949">S-adenosyl-L-methionine</keyword>
<dbReference type="PROSITE" id="PS50103">
    <property type="entry name" value="ZF_C3H1"/>
    <property type="match status" value="1"/>
</dbReference>
<dbReference type="Pfam" id="PF07757">
    <property type="entry name" value="AdoMet_MTase"/>
    <property type="match status" value="1"/>
</dbReference>
<dbReference type="GO" id="GO:0005737">
    <property type="term" value="C:cytoplasm"/>
    <property type="evidence" value="ECO:0007669"/>
    <property type="project" value="UniProtKB-SubCell"/>
</dbReference>